<dbReference type="EMBL" id="GDJX01004552">
    <property type="protein sequence ID" value="JAT63384.1"/>
    <property type="molecule type" value="Transcribed_RNA"/>
</dbReference>
<dbReference type="PANTHER" id="PTHR23315:SF278">
    <property type="entry name" value="U-BOX DOMAIN-CONTAINING PROTEIN 3"/>
    <property type="match status" value="1"/>
</dbReference>
<evidence type="ECO:0000256" key="7">
    <source>
        <dbReference type="PROSITE-ProRule" id="PRU00259"/>
    </source>
</evidence>
<dbReference type="SUPFAM" id="SSF57850">
    <property type="entry name" value="RING/U-box"/>
    <property type="match status" value="1"/>
</dbReference>
<evidence type="ECO:0000256" key="2">
    <source>
        <dbReference type="ARBA" id="ARBA00004906"/>
    </source>
</evidence>
<dbReference type="Pfam" id="PF25240">
    <property type="entry name" value="PUB2_N"/>
    <property type="match status" value="1"/>
</dbReference>
<feature type="repeat" description="ARM" evidence="7">
    <location>
        <begin position="631"/>
        <end position="672"/>
    </location>
</feature>
<proteinExistence type="predicted"/>
<dbReference type="InterPro" id="IPR003613">
    <property type="entry name" value="Ubox_domain"/>
</dbReference>
<protein>
    <recommendedName>
        <fullName evidence="3">RING-type E3 ubiquitin transferase</fullName>
        <ecNumber evidence="3">2.3.2.27</ecNumber>
    </recommendedName>
</protein>
<evidence type="ECO:0000256" key="5">
    <source>
        <dbReference type="ARBA" id="ARBA00022737"/>
    </source>
</evidence>
<evidence type="ECO:0000256" key="3">
    <source>
        <dbReference type="ARBA" id="ARBA00012483"/>
    </source>
</evidence>
<keyword evidence="6" id="KW-0833">Ubl conjugation pathway</keyword>
<dbReference type="UniPathway" id="UPA00143"/>
<organism evidence="10">
    <name type="scientific">Anthurium amnicola</name>
    <dbReference type="NCBI Taxonomy" id="1678845"/>
    <lineage>
        <taxon>Eukaryota</taxon>
        <taxon>Viridiplantae</taxon>
        <taxon>Streptophyta</taxon>
        <taxon>Embryophyta</taxon>
        <taxon>Tracheophyta</taxon>
        <taxon>Spermatophyta</taxon>
        <taxon>Magnoliopsida</taxon>
        <taxon>Liliopsida</taxon>
        <taxon>Araceae</taxon>
        <taxon>Pothoideae</taxon>
        <taxon>Potheae</taxon>
        <taxon>Anthurium</taxon>
    </lineage>
</organism>
<dbReference type="EC" id="2.3.2.27" evidence="3"/>
<evidence type="ECO:0000313" key="10">
    <source>
        <dbReference type="EMBL" id="JAT63384.1"/>
    </source>
</evidence>
<dbReference type="GO" id="GO:0061630">
    <property type="term" value="F:ubiquitin protein ligase activity"/>
    <property type="evidence" value="ECO:0007669"/>
    <property type="project" value="UniProtKB-EC"/>
</dbReference>
<dbReference type="AlphaFoldDB" id="A0A1D1Z906"/>
<dbReference type="InterPro" id="IPR058678">
    <property type="entry name" value="ARM_PUB"/>
</dbReference>
<feature type="repeat" description="ARM" evidence="7">
    <location>
        <begin position="508"/>
        <end position="550"/>
    </location>
</feature>
<dbReference type="Pfam" id="PF25598">
    <property type="entry name" value="ARM_PUB"/>
    <property type="match status" value="1"/>
</dbReference>
<dbReference type="InterPro" id="IPR057314">
    <property type="entry name" value="PUB2-4-like_N"/>
</dbReference>
<comment type="catalytic activity">
    <reaction evidence="1">
        <text>S-ubiquitinyl-[E2 ubiquitin-conjugating enzyme]-L-cysteine + [acceptor protein]-L-lysine = [E2 ubiquitin-conjugating enzyme]-L-cysteine + N(6)-ubiquitinyl-[acceptor protein]-L-lysine.</text>
        <dbReference type="EC" id="2.3.2.27"/>
    </reaction>
</comment>
<evidence type="ECO:0000256" key="8">
    <source>
        <dbReference type="SAM" id="MobiDB-lite"/>
    </source>
</evidence>
<dbReference type="SUPFAM" id="SSF48371">
    <property type="entry name" value="ARM repeat"/>
    <property type="match status" value="1"/>
</dbReference>
<feature type="region of interest" description="Disordered" evidence="8">
    <location>
        <begin position="333"/>
        <end position="370"/>
    </location>
</feature>
<gene>
    <name evidence="10" type="primary">PUB2_5</name>
    <name evidence="10" type="ORF">g.108959</name>
</gene>
<dbReference type="Gene3D" id="1.25.10.10">
    <property type="entry name" value="Leucine-rich Repeat Variant"/>
    <property type="match status" value="2"/>
</dbReference>
<dbReference type="InterPro" id="IPR011989">
    <property type="entry name" value="ARM-like"/>
</dbReference>
<dbReference type="InterPro" id="IPR045210">
    <property type="entry name" value="RING-Ubox_PUB"/>
</dbReference>
<dbReference type="SMART" id="SM00504">
    <property type="entry name" value="Ubox"/>
    <property type="match status" value="1"/>
</dbReference>
<dbReference type="PANTHER" id="PTHR23315">
    <property type="entry name" value="U BOX DOMAIN-CONTAINING"/>
    <property type="match status" value="1"/>
</dbReference>
<accession>A0A1D1Z906</accession>
<dbReference type="CDD" id="cd16664">
    <property type="entry name" value="RING-Ubox_PUB"/>
    <property type="match status" value="1"/>
</dbReference>
<dbReference type="PROSITE" id="PS51698">
    <property type="entry name" value="U_BOX"/>
    <property type="match status" value="1"/>
</dbReference>
<feature type="domain" description="U-box" evidence="9">
    <location>
        <begin position="234"/>
        <end position="308"/>
    </location>
</feature>
<dbReference type="InterPro" id="IPR016024">
    <property type="entry name" value="ARM-type_fold"/>
</dbReference>
<name>A0A1D1Z906_9ARAE</name>
<dbReference type="Gene3D" id="3.30.40.10">
    <property type="entry name" value="Zinc/RING finger domain, C3HC4 (zinc finger)"/>
    <property type="match status" value="1"/>
</dbReference>
<evidence type="ECO:0000256" key="6">
    <source>
        <dbReference type="ARBA" id="ARBA00022786"/>
    </source>
</evidence>
<feature type="compositionally biased region" description="Polar residues" evidence="8">
    <location>
        <begin position="361"/>
        <end position="370"/>
    </location>
</feature>
<dbReference type="Pfam" id="PF04564">
    <property type="entry name" value="U-box"/>
    <property type="match status" value="1"/>
</dbReference>
<evidence type="ECO:0000256" key="1">
    <source>
        <dbReference type="ARBA" id="ARBA00000900"/>
    </source>
</evidence>
<dbReference type="InterPro" id="IPR013083">
    <property type="entry name" value="Znf_RING/FYVE/PHD"/>
</dbReference>
<feature type="repeat" description="ARM" evidence="7">
    <location>
        <begin position="590"/>
        <end position="632"/>
    </location>
</feature>
<sequence>MSSGVIEGLVNSISRFIHLGACQTLKTAPVLKYLRNMVAILKLLKPVLDEAIDSHMCFTKELRLFEELDALVNEAREIMERHTQSMSKICNALQCEPLLMKVQNSSMEICHLLSNLLHSTPLTSLSVRVQYCVQELECTEQDNTSKLIEVALRDQKEYVVACPEHIMKIAESLGFTSNQELLMERIALEKEKTKAELMNRKGDADHVDQVIELVTQISNCMTKQEHFGMINQLVVPPYFRCSLSLELMLDPVIVASGQTYERSFIQKWLDNGLRICPRSRQTLNHTNLVPNYTVKTLIANWCEENGIRIIHSVNPECVSSPCTSRVTLEDPRVDSSFHGSIKRDSASRSSGVGHDIERQQTEVPSQTGEEAASQVNQCKIISDKAFKSDLFLEQQPCGHSRSESVSSTNSTIEVPSRFDDKIVTPPACSPPWLSGSQVHCSNDGYNDGIIKYSSFPCSTVDHVTYSCVEKLLHDLRSENNEVQTAAALELRLLAKHNMENRVVIAKCGAIAPLISLLSSRVKLAQENAVTALLNLSINDNNKIAIAEAGAIGPLIHVLRYGNAVAKENAAATFSSLSILEEYKIKIGGSTAIKALVDLLGSGALRGKKDAATALFNLSIFHENKARIVQAGAVKYLVNLMDPESGMVDKAVALLANLSTITEGRVAITQEGGIPLLVEVVETGSEKGKENAASTLLQLCIHAQKFCNLVLQEGAVPPLIALSRLGTPRAKEKAQQILSQFRCQREGICGKGKS</sequence>
<keyword evidence="4" id="KW-0808">Transferase</keyword>
<dbReference type="GO" id="GO:0016567">
    <property type="term" value="P:protein ubiquitination"/>
    <property type="evidence" value="ECO:0007669"/>
    <property type="project" value="UniProtKB-UniPathway"/>
</dbReference>
<keyword evidence="5" id="KW-0677">Repeat</keyword>
<dbReference type="SMART" id="SM00185">
    <property type="entry name" value="ARM"/>
    <property type="match status" value="5"/>
</dbReference>
<feature type="compositionally biased region" description="Basic and acidic residues" evidence="8">
    <location>
        <begin position="333"/>
        <end position="346"/>
    </location>
</feature>
<evidence type="ECO:0000259" key="9">
    <source>
        <dbReference type="PROSITE" id="PS51698"/>
    </source>
</evidence>
<dbReference type="InterPro" id="IPR000225">
    <property type="entry name" value="Armadillo"/>
</dbReference>
<dbReference type="PROSITE" id="PS50176">
    <property type="entry name" value="ARM_REPEAT"/>
    <property type="match status" value="3"/>
</dbReference>
<reference evidence="10" key="1">
    <citation type="submission" date="2015-07" db="EMBL/GenBank/DDBJ databases">
        <title>Transcriptome Assembly of Anthurium amnicola.</title>
        <authorList>
            <person name="Suzuki J."/>
        </authorList>
    </citation>
    <scope>NUCLEOTIDE SEQUENCE</scope>
</reference>
<comment type="pathway">
    <text evidence="2">Protein modification; protein ubiquitination.</text>
</comment>
<dbReference type="FunFam" id="1.25.10.10:FF:000082">
    <property type="entry name" value="RING-type E3 ubiquitin transferase"/>
    <property type="match status" value="1"/>
</dbReference>
<evidence type="ECO:0000256" key="4">
    <source>
        <dbReference type="ARBA" id="ARBA00022679"/>
    </source>
</evidence>